<dbReference type="GO" id="GO:0008236">
    <property type="term" value="F:serine-type peptidase activity"/>
    <property type="evidence" value="ECO:0007669"/>
    <property type="project" value="UniProtKB-UniRule"/>
</dbReference>
<dbReference type="EMBL" id="JBDKWZ010000001">
    <property type="protein sequence ID" value="MEN7546417.1"/>
    <property type="molecule type" value="Genomic_DNA"/>
</dbReference>
<gene>
    <name evidence="12" type="ORF">AAG747_00770</name>
</gene>
<dbReference type="Gene3D" id="2.120.10.60">
    <property type="entry name" value="Tricorn protease N-terminal domain"/>
    <property type="match status" value="1"/>
</dbReference>
<dbReference type="InterPro" id="IPR029045">
    <property type="entry name" value="ClpP/crotonase-like_dom_sf"/>
</dbReference>
<feature type="compositionally biased region" description="Basic and acidic residues" evidence="9">
    <location>
        <begin position="552"/>
        <end position="569"/>
    </location>
</feature>
<dbReference type="InterPro" id="IPR011042">
    <property type="entry name" value="6-blade_b-propeller_TolB-like"/>
</dbReference>
<dbReference type="InterPro" id="IPR036034">
    <property type="entry name" value="PDZ_sf"/>
</dbReference>
<dbReference type="AlphaFoldDB" id="A0AAW9RNC9"/>
<evidence type="ECO:0000256" key="3">
    <source>
        <dbReference type="ARBA" id="ARBA00022490"/>
    </source>
</evidence>
<comment type="caution">
    <text evidence="12">The sequence shown here is derived from an EMBL/GenBank/DDBJ whole genome shotgun (WGS) entry which is preliminary data.</text>
</comment>
<dbReference type="SUPFAM" id="SSF52096">
    <property type="entry name" value="ClpP/crotonase"/>
    <property type="match status" value="1"/>
</dbReference>
<dbReference type="Gene3D" id="2.120.10.30">
    <property type="entry name" value="TolB, C-terminal domain"/>
    <property type="match status" value="3"/>
</dbReference>
<reference evidence="12 13" key="1">
    <citation type="submission" date="2024-04" db="EMBL/GenBank/DDBJ databases">
        <title>Novel genus in family Flammeovirgaceae.</title>
        <authorList>
            <person name="Nguyen T.H."/>
            <person name="Vuong T.Q."/>
            <person name="Le H."/>
            <person name="Kim S.-G."/>
        </authorList>
    </citation>
    <scope>NUCLEOTIDE SEQUENCE [LARGE SCALE GENOMIC DNA]</scope>
    <source>
        <strain evidence="12 13">JCM 23209</strain>
    </source>
</reference>
<feature type="active site" description="Charge relay system" evidence="8">
    <location>
        <position position="1037"/>
    </location>
</feature>
<keyword evidence="13" id="KW-1185">Reference proteome</keyword>
<dbReference type="Pfam" id="PF14684">
    <property type="entry name" value="Tricorn_C1"/>
    <property type="match status" value="1"/>
</dbReference>
<dbReference type="InterPro" id="IPR005151">
    <property type="entry name" value="Tail-specific_protease"/>
</dbReference>
<proteinExistence type="inferred from homology"/>
<accession>A0AAW9RNC9</accession>
<organism evidence="12 13">
    <name type="scientific">Rapidithrix thailandica</name>
    <dbReference type="NCBI Taxonomy" id="413964"/>
    <lineage>
        <taxon>Bacteria</taxon>
        <taxon>Pseudomonadati</taxon>
        <taxon>Bacteroidota</taxon>
        <taxon>Cytophagia</taxon>
        <taxon>Cytophagales</taxon>
        <taxon>Flammeovirgaceae</taxon>
        <taxon>Rapidithrix</taxon>
    </lineage>
</organism>
<dbReference type="Pfam" id="PF03572">
    <property type="entry name" value="Peptidase_S41"/>
    <property type="match status" value="1"/>
</dbReference>
<dbReference type="PROSITE" id="PS50106">
    <property type="entry name" value="PDZ"/>
    <property type="match status" value="1"/>
</dbReference>
<dbReference type="Gene3D" id="2.30.42.10">
    <property type="match status" value="1"/>
</dbReference>
<keyword evidence="10" id="KW-0732">Signal</keyword>
<evidence type="ECO:0000256" key="7">
    <source>
        <dbReference type="PIRNR" id="PIRNR036421"/>
    </source>
</evidence>
<keyword evidence="4 7" id="KW-0645">Protease</keyword>
<comment type="subcellular location">
    <subcellularLocation>
        <location evidence="1 7">Cytoplasm</location>
    </subcellularLocation>
</comment>
<dbReference type="InterPro" id="IPR028204">
    <property type="entry name" value="Tricorn_C1"/>
</dbReference>
<dbReference type="Proteomes" id="UP001403385">
    <property type="component" value="Unassembled WGS sequence"/>
</dbReference>
<dbReference type="InterPro" id="IPR001478">
    <property type="entry name" value="PDZ"/>
</dbReference>
<evidence type="ECO:0000256" key="6">
    <source>
        <dbReference type="ARBA" id="ARBA00022825"/>
    </source>
</evidence>
<dbReference type="SUPFAM" id="SSF82171">
    <property type="entry name" value="DPP6 N-terminal domain-like"/>
    <property type="match status" value="1"/>
</dbReference>
<feature type="chain" id="PRO_5043387456" description="Tricorn protease homolog" evidence="10">
    <location>
        <begin position="22"/>
        <end position="1078"/>
    </location>
</feature>
<feature type="region of interest" description="Disordered" evidence="9">
    <location>
        <begin position="544"/>
        <end position="569"/>
    </location>
</feature>
<protein>
    <recommendedName>
        <fullName evidence="7">Tricorn protease homolog</fullName>
        <ecNumber evidence="7">3.4.21.-</ecNumber>
    </recommendedName>
</protein>
<feature type="domain" description="PDZ" evidence="11">
    <location>
        <begin position="760"/>
        <end position="815"/>
    </location>
</feature>
<dbReference type="SMART" id="SM00245">
    <property type="entry name" value="TSPc"/>
    <property type="match status" value="1"/>
</dbReference>
<dbReference type="Pfam" id="PF26549">
    <property type="entry name" value="Tricorn_N"/>
    <property type="match status" value="1"/>
</dbReference>
<evidence type="ECO:0000256" key="10">
    <source>
        <dbReference type="SAM" id="SignalP"/>
    </source>
</evidence>
<feature type="active site" description="Charge relay system" evidence="8">
    <location>
        <position position="752"/>
    </location>
</feature>
<dbReference type="EC" id="3.4.21.-" evidence="7"/>
<dbReference type="SMART" id="SM00228">
    <property type="entry name" value="PDZ"/>
    <property type="match status" value="1"/>
</dbReference>
<dbReference type="SUPFAM" id="SSF69304">
    <property type="entry name" value="Tricorn protease N-terminal domain"/>
    <property type="match status" value="1"/>
</dbReference>
<dbReference type="Gene3D" id="3.90.226.10">
    <property type="entry name" value="2-enoyl-CoA Hydratase, Chain A, domain 1"/>
    <property type="match status" value="1"/>
</dbReference>
<dbReference type="GO" id="GO:0006508">
    <property type="term" value="P:proteolysis"/>
    <property type="evidence" value="ECO:0007669"/>
    <property type="project" value="UniProtKB-UniRule"/>
</dbReference>
<dbReference type="Gene3D" id="3.30.750.44">
    <property type="match status" value="1"/>
</dbReference>
<evidence type="ECO:0000256" key="5">
    <source>
        <dbReference type="ARBA" id="ARBA00022801"/>
    </source>
</evidence>
<keyword evidence="5 7" id="KW-0378">Hydrolase</keyword>
<sequence length="1078" mass="122092">MYKIPILTTLFINLLIHMAAAQDPVPFVRFPALSPDGSQIAFSYQGDIWVANAQGGEPRRLTIHEAYDQLPKWSPDGSQIAFSSDRYGNDDIFVIPTQGGLPQRITYHSSSDEISEWTKDGQLQMETRRTYVNVERERELSQVSAKGGTPTRLFDAVGFTPKTSPNGRFIAFVRGTCRLAREAYRGPANREIWLYDNQQKSFQQLTQFDGHDFNPVWKDDQTLLFISARNGKFNIFKLALDNNGKAQGSPEALTSYKDFGVRYMEISRDGKKIAFEQFAHIYTMNAEGGNPQKVNLQLNTDYRFDPTERKSYSNNASEYAVSPNGKYLALVIRGEIFVKENDKEKRRTVQLTKSEARDQDIAWLNDSTLLFTSDRNGQYDLFMVRSSNPEQPDLFKSLKHETLQITKTAKDEAQPVISPDFKKIAYTRGGGTLITASISPEGKLSNEKLLLDGWAHPGGVSWSPDARWLAYSLEDLNFNEEVYIHAADNSKKPVNVSLHPRPDFQPVWSKDGSKLGFLSSRNNGDADVWFVWLKKEDWEKTKQDWEDFEEDQPSKKENKGDKKDKKEEELPPIQIDFENIHLRLAQVTGLPGNESSLAISNDGKTFYFVNNRSGRMSYKAKQDLFQIQWDGTEMKPMTSGGQSPFAVNIGPKGSHLYFIRKGGSIGRIKASGGSQESLSFTASIQIDYTAEKKQIFDEGWRTLNKRFYDPEFHGNNWDQLKKKYENWALQASTKRDFREVFNLMLGQLNASHMGMYGPDQAETQQERTGLLGIDIEPLAKGVKIKRVIPNSPADRSQSKLEAGDVILSVNGTEVKAGENFYALLTHTVNERVLLEVEGKDKQKREVIIRPSGSISTLLYEEWVQQRKELTEKYSNGRLGYIHIRGMNWPSFENFERELTASGLGKEGLVIDVRFNGGGWTTDYLMAVLDVRQHAYTIPRGAAKSLDENEKFAKHYPYGERLPFPTWTKPSVAMCNANSYSNAEIFSHAYKTLGLGKLVGVPTFGAVISTGGQGLIDGSYVRVPFRAWYVKKTGKNMENIPAEPDYLIYNTPESKANHRDEQLQKAVNVLLEQIDSEKN</sequence>
<evidence type="ECO:0000313" key="12">
    <source>
        <dbReference type="EMBL" id="MEN7546417.1"/>
    </source>
</evidence>
<evidence type="ECO:0000256" key="2">
    <source>
        <dbReference type="ARBA" id="ARBA00008524"/>
    </source>
</evidence>
<dbReference type="CDD" id="cd07562">
    <property type="entry name" value="Peptidase_S41_TRI"/>
    <property type="match status" value="1"/>
</dbReference>
<comment type="similarity">
    <text evidence="2 7">Belongs to the peptidase S41B family.</text>
</comment>
<evidence type="ECO:0000256" key="8">
    <source>
        <dbReference type="PIRSR" id="PIRSR036421-1"/>
    </source>
</evidence>
<evidence type="ECO:0000256" key="1">
    <source>
        <dbReference type="ARBA" id="ARBA00004496"/>
    </source>
</evidence>
<evidence type="ECO:0000259" key="11">
    <source>
        <dbReference type="PROSITE" id="PS50106"/>
    </source>
</evidence>
<dbReference type="Pfam" id="PF26550">
    <property type="entry name" value="Tricorn_2nd"/>
    <property type="match status" value="1"/>
</dbReference>
<dbReference type="PANTHER" id="PTHR43253">
    <property type="entry name" value="TRICORN PROTEASE HOMOLOG 2-RELATED"/>
    <property type="match status" value="1"/>
</dbReference>
<dbReference type="RefSeq" id="WP_346819204.1">
    <property type="nucleotide sequence ID" value="NZ_JBDKWZ010000001.1"/>
</dbReference>
<evidence type="ECO:0000256" key="4">
    <source>
        <dbReference type="ARBA" id="ARBA00022670"/>
    </source>
</evidence>
<dbReference type="PIRSF" id="PIRSF036421">
    <property type="entry name" value="Tricorn_protease"/>
    <property type="match status" value="1"/>
</dbReference>
<keyword evidence="3 7" id="KW-0963">Cytoplasm</keyword>
<dbReference type="InterPro" id="IPR012393">
    <property type="entry name" value="Tricorn_protease"/>
</dbReference>
<keyword evidence="6 7" id="KW-0720">Serine protease</keyword>
<feature type="active site" description="Nucleophile" evidence="8">
    <location>
        <position position="980"/>
    </location>
</feature>
<dbReference type="PANTHER" id="PTHR43253:SF1">
    <property type="entry name" value="TRICORN PROTEASE HOMOLOG 2-RELATED"/>
    <property type="match status" value="1"/>
</dbReference>
<evidence type="ECO:0000256" key="9">
    <source>
        <dbReference type="SAM" id="MobiDB-lite"/>
    </source>
</evidence>
<dbReference type="Pfam" id="PF13180">
    <property type="entry name" value="PDZ_2"/>
    <property type="match status" value="1"/>
</dbReference>
<dbReference type="GO" id="GO:0005737">
    <property type="term" value="C:cytoplasm"/>
    <property type="evidence" value="ECO:0007669"/>
    <property type="project" value="UniProtKB-SubCell"/>
</dbReference>
<comment type="function">
    <text evidence="7">Degrades oligopeptides.</text>
</comment>
<feature type="signal peptide" evidence="10">
    <location>
        <begin position="1"/>
        <end position="21"/>
    </location>
</feature>
<evidence type="ECO:0000313" key="13">
    <source>
        <dbReference type="Proteomes" id="UP001403385"/>
    </source>
</evidence>
<dbReference type="SUPFAM" id="SSF50156">
    <property type="entry name" value="PDZ domain-like"/>
    <property type="match status" value="1"/>
</dbReference>
<name>A0AAW9RNC9_9BACT</name>